<proteinExistence type="predicted"/>
<organism evidence="1">
    <name type="scientific">marine metagenome</name>
    <dbReference type="NCBI Taxonomy" id="408172"/>
    <lineage>
        <taxon>unclassified sequences</taxon>
        <taxon>metagenomes</taxon>
        <taxon>ecological metagenomes</taxon>
    </lineage>
</organism>
<protein>
    <recommendedName>
        <fullName evidence="2">C3H1-type domain-containing protein</fullName>
    </recommendedName>
</protein>
<accession>A0A381VAH3</accession>
<gene>
    <name evidence="1" type="ORF">METZ01_LOCUS89988</name>
</gene>
<reference evidence="1" key="1">
    <citation type="submission" date="2018-05" db="EMBL/GenBank/DDBJ databases">
        <authorList>
            <person name="Lanie J.A."/>
            <person name="Ng W.-L."/>
            <person name="Kazmierczak K.M."/>
            <person name="Andrzejewski T.M."/>
            <person name="Davidsen T.M."/>
            <person name="Wayne K.J."/>
            <person name="Tettelin H."/>
            <person name="Glass J.I."/>
            <person name="Rusch D."/>
            <person name="Podicherti R."/>
            <person name="Tsui H.-C.T."/>
            <person name="Winkler M.E."/>
        </authorList>
    </citation>
    <scope>NUCLEOTIDE SEQUENCE</scope>
</reference>
<evidence type="ECO:0008006" key="2">
    <source>
        <dbReference type="Google" id="ProtNLM"/>
    </source>
</evidence>
<dbReference type="AlphaFoldDB" id="A0A381VAH3"/>
<name>A0A381VAH3_9ZZZZ</name>
<evidence type="ECO:0000313" key="1">
    <source>
        <dbReference type="EMBL" id="SVA37134.1"/>
    </source>
</evidence>
<dbReference type="EMBL" id="UINC01008242">
    <property type="protein sequence ID" value="SVA37134.1"/>
    <property type="molecule type" value="Genomic_DNA"/>
</dbReference>
<sequence>MSLLPYSNSYKHKDRYKVSRNVFNLEEEEEEEEEDKNNYQFNEKKKTTFGKMMNKFKNFSGKVLTAKQIRENKDFKETKHFQEGNNFIHISKNLKNKKSGAEITQEVRIKGGTTNNQYNYDNFLESEQLPKKNWNSQNKKKKEYKSKKKCRYGLKCRNKKNCKFNHDNDYNQQNNDKFFFDDNFAATFFS</sequence>